<dbReference type="AlphaFoldDB" id="A0A1E5QI24"/>
<reference evidence="4" key="1">
    <citation type="submission" date="2016-09" db="EMBL/GenBank/DDBJ databases">
        <title>Draft genome of thermotolerant cyanobacterium Desertifilum sp. strain IPPAS B-1220.</title>
        <authorList>
            <person name="Sinetova M.A."/>
            <person name="Bolakhan K."/>
            <person name="Zayadan B.K."/>
            <person name="Mironov K.S."/>
            <person name="Ustinova V."/>
            <person name="Kupriyanova E.V."/>
            <person name="Sidorov R.A."/>
            <person name="Skrypnik A.N."/>
            <person name="Gogoleva N.E."/>
            <person name="Gogolev Y.V."/>
            <person name="Los D.A."/>
        </authorList>
    </citation>
    <scope>NUCLEOTIDE SEQUENCE [LARGE SCALE GENOMIC DNA]</scope>
    <source>
        <strain evidence="4">IPPAS B-1220</strain>
    </source>
</reference>
<feature type="domain" description="DUF2382" evidence="3">
    <location>
        <begin position="150"/>
        <end position="263"/>
    </location>
</feature>
<dbReference type="InterPro" id="IPR014747">
    <property type="entry name" value="Bac_photo_RC_H_C"/>
</dbReference>
<evidence type="ECO:0000313" key="4">
    <source>
        <dbReference type="EMBL" id="OEJ74310.1"/>
    </source>
</evidence>
<name>A0A1E5QI24_9CYAN</name>
<dbReference type="OrthoDB" id="510842at2"/>
<dbReference type="Pfam" id="PF09557">
    <property type="entry name" value="DUF2382"/>
    <property type="match status" value="1"/>
</dbReference>
<dbReference type="EMBL" id="MJGC01000067">
    <property type="protein sequence ID" value="OEJ74310.1"/>
    <property type="molecule type" value="Genomic_DNA"/>
</dbReference>
<dbReference type="PANTHER" id="PTHR38463">
    <property type="entry name" value="STRESS RESPONSE PROTEIN YSNF"/>
    <property type="match status" value="1"/>
</dbReference>
<evidence type="ECO:0000259" key="3">
    <source>
        <dbReference type="Pfam" id="PF09557"/>
    </source>
</evidence>
<protein>
    <submittedName>
        <fullName evidence="4">Photosystem reaction center subunit H</fullName>
    </submittedName>
</protein>
<dbReference type="STRING" id="1781255.BH720_15135"/>
<dbReference type="PANTHER" id="PTHR38463:SF1">
    <property type="entry name" value="STRESS RESPONSE PROTEIN YSNF"/>
    <property type="match status" value="1"/>
</dbReference>
<dbReference type="InterPro" id="IPR052967">
    <property type="entry name" value="Stress_Response_Assoc"/>
</dbReference>
<dbReference type="InterPro" id="IPR027275">
    <property type="entry name" value="PRC-brl_dom"/>
</dbReference>
<dbReference type="InterPro" id="IPR011033">
    <property type="entry name" value="PRC_barrel-like_sf"/>
</dbReference>
<dbReference type="RefSeq" id="WP_069968057.1">
    <property type="nucleotide sequence ID" value="NZ_CM124774.1"/>
</dbReference>
<feature type="region of interest" description="Disordered" evidence="1">
    <location>
        <begin position="246"/>
        <end position="279"/>
    </location>
</feature>
<dbReference type="Gene3D" id="3.90.50.10">
    <property type="entry name" value="Photosynthetic Reaction Center, subunit H, domain 2"/>
    <property type="match status" value="1"/>
</dbReference>
<comment type="caution">
    <text evidence="4">The sequence shown here is derived from an EMBL/GenBank/DDBJ whole genome shotgun (WGS) entry which is preliminary data.</text>
</comment>
<evidence type="ECO:0000259" key="2">
    <source>
        <dbReference type="Pfam" id="PF05239"/>
    </source>
</evidence>
<sequence length="279" mass="32437">MPLFKIRDFDPNYRTYFDNQDIIGYDLYSGNDKVGSVDDILVDENSKFRYLVVNTGIWILGKKILLPVGRARMSHSDRRIYVDGLTKAQVENLPEYHDSLTVDYDYEERVRGAYRQGTGATAAATYDRNTYTYDRDQDLYGTNDRDHQNLRLYEERLIANKTRQKSGEVLVGKDVEVETQRVSVPVEKERVVVERVNSDGVNTPVTPGADAFTEGEVARVEVYEETPEIRKEAYVREEVQVRKEVERETVEAEEQLRREELDVRTEGRPVVDRRPDRTR</sequence>
<gene>
    <name evidence="4" type="ORF">BH720_15135</name>
</gene>
<evidence type="ECO:0000256" key="1">
    <source>
        <dbReference type="SAM" id="MobiDB-lite"/>
    </source>
</evidence>
<proteinExistence type="predicted"/>
<accession>A0A1E5QI24</accession>
<dbReference type="GO" id="GO:0019684">
    <property type="term" value="P:photosynthesis, light reaction"/>
    <property type="evidence" value="ECO:0007669"/>
    <property type="project" value="InterPro"/>
</dbReference>
<feature type="domain" description="PRC-barrel" evidence="2">
    <location>
        <begin position="17"/>
        <end position="87"/>
    </location>
</feature>
<dbReference type="InterPro" id="IPR019060">
    <property type="entry name" value="DUF2382"/>
</dbReference>
<organism evidence="4">
    <name type="scientific">Desertifilum tharense IPPAS B-1220</name>
    <dbReference type="NCBI Taxonomy" id="1781255"/>
    <lineage>
        <taxon>Bacteria</taxon>
        <taxon>Bacillati</taxon>
        <taxon>Cyanobacteriota</taxon>
        <taxon>Cyanophyceae</taxon>
        <taxon>Desertifilales</taxon>
        <taxon>Desertifilaceae</taxon>
        <taxon>Desertifilum</taxon>
    </lineage>
</organism>
<dbReference type="SUPFAM" id="SSF50346">
    <property type="entry name" value="PRC-barrel domain"/>
    <property type="match status" value="1"/>
</dbReference>
<dbReference type="Pfam" id="PF05239">
    <property type="entry name" value="PRC"/>
    <property type="match status" value="1"/>
</dbReference>
<dbReference type="GO" id="GO:0030077">
    <property type="term" value="C:plasma membrane light-harvesting complex"/>
    <property type="evidence" value="ECO:0007669"/>
    <property type="project" value="InterPro"/>
</dbReference>
<dbReference type="NCBIfam" id="TIGR02271">
    <property type="entry name" value="YsnF/AvaK domain"/>
    <property type="match status" value="1"/>
</dbReference>